<dbReference type="Proteomes" id="UP001168877">
    <property type="component" value="Unassembled WGS sequence"/>
</dbReference>
<organism evidence="1 2">
    <name type="scientific">Acer saccharum</name>
    <name type="common">Sugar maple</name>
    <dbReference type="NCBI Taxonomy" id="4024"/>
    <lineage>
        <taxon>Eukaryota</taxon>
        <taxon>Viridiplantae</taxon>
        <taxon>Streptophyta</taxon>
        <taxon>Embryophyta</taxon>
        <taxon>Tracheophyta</taxon>
        <taxon>Spermatophyta</taxon>
        <taxon>Magnoliopsida</taxon>
        <taxon>eudicotyledons</taxon>
        <taxon>Gunneridae</taxon>
        <taxon>Pentapetalae</taxon>
        <taxon>rosids</taxon>
        <taxon>malvids</taxon>
        <taxon>Sapindales</taxon>
        <taxon>Sapindaceae</taxon>
        <taxon>Hippocastanoideae</taxon>
        <taxon>Acereae</taxon>
        <taxon>Acer</taxon>
    </lineage>
</organism>
<dbReference type="EMBL" id="JAUESC010000004">
    <property type="protein sequence ID" value="KAK0597504.1"/>
    <property type="molecule type" value="Genomic_DNA"/>
</dbReference>
<proteinExistence type="predicted"/>
<sequence length="145" mass="17022">MEDQTIQDIEKIDKTVSKYHDDLIDLDPVPLTHVPVHIIDEVQDDQDVPEVPPDVPLRRSTRDCQPSTWYSVDEYVLLTDGGELECYAEAMEDEHKTEWVDAMQDEMKSLHENHKFELVKLPKGKRALKNKWVYRVKQKQHTTQP</sequence>
<evidence type="ECO:0000313" key="2">
    <source>
        <dbReference type="Proteomes" id="UP001168877"/>
    </source>
</evidence>
<dbReference type="AlphaFoldDB" id="A0AA39VSJ7"/>
<reference evidence="1" key="1">
    <citation type="journal article" date="2022" name="Plant J.">
        <title>Strategies of tolerance reflected in two North American maple genomes.</title>
        <authorList>
            <person name="McEvoy S.L."/>
            <person name="Sezen U.U."/>
            <person name="Trouern-Trend A."/>
            <person name="McMahon S.M."/>
            <person name="Schaberg P.G."/>
            <person name="Yang J."/>
            <person name="Wegrzyn J.L."/>
            <person name="Swenson N.G."/>
        </authorList>
    </citation>
    <scope>NUCLEOTIDE SEQUENCE</scope>
    <source>
        <strain evidence="1">NS2018</strain>
    </source>
</reference>
<comment type="caution">
    <text evidence="1">The sequence shown here is derived from an EMBL/GenBank/DDBJ whole genome shotgun (WGS) entry which is preliminary data.</text>
</comment>
<protein>
    <recommendedName>
        <fullName evidence="3">Reverse transcriptase</fullName>
    </recommendedName>
</protein>
<reference evidence="1" key="2">
    <citation type="submission" date="2023-06" db="EMBL/GenBank/DDBJ databases">
        <authorList>
            <person name="Swenson N.G."/>
            <person name="Wegrzyn J.L."/>
            <person name="Mcevoy S.L."/>
        </authorList>
    </citation>
    <scope>NUCLEOTIDE SEQUENCE</scope>
    <source>
        <strain evidence="1">NS2018</strain>
        <tissue evidence="1">Leaf</tissue>
    </source>
</reference>
<name>A0AA39VSJ7_ACESA</name>
<evidence type="ECO:0008006" key="3">
    <source>
        <dbReference type="Google" id="ProtNLM"/>
    </source>
</evidence>
<keyword evidence="2" id="KW-1185">Reference proteome</keyword>
<accession>A0AA39VSJ7</accession>
<gene>
    <name evidence="1" type="ORF">LWI29_025988</name>
</gene>
<evidence type="ECO:0000313" key="1">
    <source>
        <dbReference type="EMBL" id="KAK0597504.1"/>
    </source>
</evidence>